<proteinExistence type="predicted"/>
<dbReference type="EMBL" id="VZIV01000092">
    <property type="protein sequence ID" value="KAB0759425.1"/>
    <property type="molecule type" value="Genomic_DNA"/>
</dbReference>
<reference evidence="1" key="1">
    <citation type="submission" date="2019-09" db="EMBL/GenBank/DDBJ databases">
        <title>Whole genome sequence analysis of bacterial isolates in patients.</title>
        <authorList>
            <person name="Jeong K.C."/>
        </authorList>
    </citation>
    <scope>NUCLEOTIDE SEQUENCE</scope>
    <source>
        <strain evidence="1">KCJ3K105</strain>
    </source>
</reference>
<protein>
    <submittedName>
        <fullName evidence="1">Phenazine biosynthesis protein</fullName>
    </submittedName>
</protein>
<sequence length="78" mass="9298">MNGQRYRETPLDIERLRRLNRATVERYMAMKGAERLQRHSLFVEDGCAGNWTTESGEPLVFRGHESLRRLAEWLERCF</sequence>
<accession>A0A643IXT8</accession>
<gene>
    <name evidence="1" type="ORF">F7O97_28070</name>
</gene>
<dbReference type="GO" id="GO:0017000">
    <property type="term" value="P:antibiotic biosynthetic process"/>
    <property type="evidence" value="ECO:0007669"/>
    <property type="project" value="InterPro"/>
</dbReference>
<comment type="caution">
    <text evidence="1">The sequence shown here is derived from an EMBL/GenBank/DDBJ whole genome shotgun (WGS) entry which is preliminary data.</text>
</comment>
<feature type="non-terminal residue" evidence="1">
    <location>
        <position position="78"/>
    </location>
</feature>
<organism evidence="1">
    <name type="scientific">Pseudomonas aeruginosa</name>
    <dbReference type="NCBI Taxonomy" id="287"/>
    <lineage>
        <taxon>Bacteria</taxon>
        <taxon>Pseudomonadati</taxon>
        <taxon>Pseudomonadota</taxon>
        <taxon>Gammaproteobacteria</taxon>
        <taxon>Pseudomonadales</taxon>
        <taxon>Pseudomonadaceae</taxon>
        <taxon>Pseudomonas</taxon>
    </lineage>
</organism>
<dbReference type="Pfam" id="PF03284">
    <property type="entry name" value="PHZA_PHZB"/>
    <property type="match status" value="1"/>
</dbReference>
<dbReference type="InterPro" id="IPR004964">
    <property type="entry name" value="PhzA_PhzB"/>
</dbReference>
<dbReference type="AlphaFoldDB" id="A0A643IXT8"/>
<evidence type="ECO:0000313" key="1">
    <source>
        <dbReference type="EMBL" id="KAB0759425.1"/>
    </source>
</evidence>
<name>A0A643IXT8_PSEAI</name>
<dbReference type="Gene3D" id="3.10.450.50">
    <property type="match status" value="1"/>
</dbReference>